<dbReference type="PANTHER" id="PTHR30069">
    <property type="entry name" value="TONB-DEPENDENT OUTER MEMBRANE RECEPTOR"/>
    <property type="match status" value="1"/>
</dbReference>
<name>A0ABQ5VDB2_9PROT</name>
<feature type="region of interest" description="Disordered" evidence="10">
    <location>
        <begin position="286"/>
        <end position="324"/>
    </location>
</feature>
<keyword evidence="15" id="KW-1185">Reference proteome</keyword>
<evidence type="ECO:0000259" key="12">
    <source>
        <dbReference type="Pfam" id="PF00593"/>
    </source>
</evidence>
<evidence type="ECO:0000256" key="8">
    <source>
        <dbReference type="PROSITE-ProRule" id="PRU01360"/>
    </source>
</evidence>
<reference evidence="14" key="2">
    <citation type="submission" date="2023-01" db="EMBL/GenBank/DDBJ databases">
        <title>Draft genome sequence of Algimonas ampicilliniresistens strain NBRC 108219.</title>
        <authorList>
            <person name="Sun Q."/>
            <person name="Mori K."/>
        </authorList>
    </citation>
    <scope>NUCLEOTIDE SEQUENCE</scope>
    <source>
        <strain evidence="14">NBRC 108219</strain>
    </source>
</reference>
<comment type="caution">
    <text evidence="14">The sequence shown here is derived from an EMBL/GenBank/DDBJ whole genome shotgun (WGS) entry which is preliminary data.</text>
</comment>
<reference evidence="14" key="1">
    <citation type="journal article" date="2014" name="Int. J. Syst. Evol. Microbiol.">
        <title>Complete genome of a new Firmicutes species belonging to the dominant human colonic microbiota ('Ruminococcus bicirculans') reveals two chromosomes and a selective capacity to utilize plant glucans.</title>
        <authorList>
            <consortium name="NISC Comparative Sequencing Program"/>
            <person name="Wegmann U."/>
            <person name="Louis P."/>
            <person name="Goesmann A."/>
            <person name="Henrissat B."/>
            <person name="Duncan S.H."/>
            <person name="Flint H.J."/>
        </authorList>
    </citation>
    <scope>NUCLEOTIDE SEQUENCE</scope>
    <source>
        <strain evidence="14">NBRC 108219</strain>
    </source>
</reference>
<feature type="domain" description="TonB-dependent receptor plug" evidence="13">
    <location>
        <begin position="47"/>
        <end position="150"/>
    </location>
</feature>
<keyword evidence="4 8" id="KW-0812">Transmembrane</keyword>
<dbReference type="InterPro" id="IPR000531">
    <property type="entry name" value="Beta-barrel_TonB"/>
</dbReference>
<dbReference type="InterPro" id="IPR012910">
    <property type="entry name" value="Plug_dom"/>
</dbReference>
<keyword evidence="2 8" id="KW-0813">Transport</keyword>
<accession>A0ABQ5VDB2</accession>
<dbReference type="Pfam" id="PF07715">
    <property type="entry name" value="Plug"/>
    <property type="match status" value="1"/>
</dbReference>
<sequence length="703" mass="76420">MSKYLMGSAQVALLSLSVVLSAQAQDTLPFEDEIIVTGSPLARSVDEAITGVSVLSGEELSRRLGSTIGETLKAEPGVSSTFFGAGASRPIIRGQGGDRVRVLTNGIGSIDASSASPDHAVAAEPAQAEQIEVLRGAGILRYGSSGAGGIVNVIDGRIPTVVPEGGTEADFRMSATTVDSGFEAAASVDQALGSNLVLHLDGTFRDAGDFRIPDFAESAALRAEEEAEEEEHGDEDHDEHDHEEEEEVRGRLPNSFVETKSATVGLSWIGERGFFGAALHRFESDYGIPGGHEHGHEEDEDHDDEDHDDEDHDEEEEEENVTIGLEQTRLDVNAALELDGVFERLQFFGGYADYTHTEFEGPGVVGTVFANEGYEGRLELVQRQQGSWSAAHGIQLRTREFSAIGEEAFVPPTETRQYAAYTFHEIDTGDWHFEGAGRIELTDQENTVTGASRDFTAISLSGGADVHLSETVRLGATLFRTERAPSTEELFSNGPHLATNQFEIGDITLDKETALGGEVAFRHRADNHAVTVNLFYTSYDDYIFETETGAEEDELPVFQFVGEDAEFYGIEALGQLDLFEAGRWTVSGDALAEYVQAETDTENLPRIPPLSILAGLEAQSDAVTLRAEVDWADDQTETAPFERGTEGYTLVNLFARYDFGDKIGFSLGVNNLFDKDARQHTSFLKDDLPLPGRNLRFTVTAKL</sequence>
<keyword evidence="7 8" id="KW-0998">Cell outer membrane</keyword>
<dbReference type="Proteomes" id="UP001161391">
    <property type="component" value="Unassembled WGS sequence"/>
</dbReference>
<evidence type="ECO:0000256" key="4">
    <source>
        <dbReference type="ARBA" id="ARBA00022692"/>
    </source>
</evidence>
<evidence type="ECO:0000256" key="1">
    <source>
        <dbReference type="ARBA" id="ARBA00004571"/>
    </source>
</evidence>
<gene>
    <name evidence="14" type="ORF">GCM10007853_29510</name>
</gene>
<evidence type="ECO:0000256" key="10">
    <source>
        <dbReference type="SAM" id="MobiDB-lite"/>
    </source>
</evidence>
<feature type="chain" id="PRO_5045041066" evidence="11">
    <location>
        <begin position="25"/>
        <end position="703"/>
    </location>
</feature>
<dbReference type="PANTHER" id="PTHR30069:SF40">
    <property type="entry name" value="TONB-DEPENDENT RECEPTOR NMB0964-RELATED"/>
    <property type="match status" value="1"/>
</dbReference>
<dbReference type="InterPro" id="IPR037066">
    <property type="entry name" value="Plug_dom_sf"/>
</dbReference>
<evidence type="ECO:0000256" key="7">
    <source>
        <dbReference type="ARBA" id="ARBA00023237"/>
    </source>
</evidence>
<feature type="compositionally biased region" description="Acidic residues" evidence="10">
    <location>
        <begin position="225"/>
        <end position="247"/>
    </location>
</feature>
<evidence type="ECO:0000256" key="2">
    <source>
        <dbReference type="ARBA" id="ARBA00022448"/>
    </source>
</evidence>
<feature type="signal peptide" evidence="11">
    <location>
        <begin position="1"/>
        <end position="24"/>
    </location>
</feature>
<feature type="region of interest" description="Disordered" evidence="10">
    <location>
        <begin position="221"/>
        <end position="255"/>
    </location>
</feature>
<evidence type="ECO:0000256" key="5">
    <source>
        <dbReference type="ARBA" id="ARBA00023077"/>
    </source>
</evidence>
<dbReference type="RefSeq" id="WP_284392218.1">
    <property type="nucleotide sequence ID" value="NZ_BSNK01000002.1"/>
</dbReference>
<keyword evidence="6 8" id="KW-0472">Membrane</keyword>
<evidence type="ECO:0000256" key="11">
    <source>
        <dbReference type="SAM" id="SignalP"/>
    </source>
</evidence>
<dbReference type="InterPro" id="IPR036942">
    <property type="entry name" value="Beta-barrel_TonB_sf"/>
</dbReference>
<dbReference type="PROSITE" id="PS52016">
    <property type="entry name" value="TONB_DEPENDENT_REC_3"/>
    <property type="match status" value="1"/>
</dbReference>
<organism evidence="14 15">
    <name type="scientific">Algimonas ampicilliniresistens</name>
    <dbReference type="NCBI Taxonomy" id="1298735"/>
    <lineage>
        <taxon>Bacteria</taxon>
        <taxon>Pseudomonadati</taxon>
        <taxon>Pseudomonadota</taxon>
        <taxon>Alphaproteobacteria</taxon>
        <taxon>Maricaulales</taxon>
        <taxon>Robiginitomaculaceae</taxon>
        <taxon>Algimonas</taxon>
    </lineage>
</organism>
<evidence type="ECO:0000313" key="14">
    <source>
        <dbReference type="EMBL" id="GLQ25077.1"/>
    </source>
</evidence>
<dbReference type="EMBL" id="BSNK01000002">
    <property type="protein sequence ID" value="GLQ25077.1"/>
    <property type="molecule type" value="Genomic_DNA"/>
</dbReference>
<dbReference type="Gene3D" id="2.40.170.20">
    <property type="entry name" value="TonB-dependent receptor, beta-barrel domain"/>
    <property type="match status" value="1"/>
</dbReference>
<dbReference type="Gene3D" id="2.170.130.10">
    <property type="entry name" value="TonB-dependent receptor, plug domain"/>
    <property type="match status" value="1"/>
</dbReference>
<dbReference type="SUPFAM" id="SSF56935">
    <property type="entry name" value="Porins"/>
    <property type="match status" value="1"/>
</dbReference>
<keyword evidence="3 8" id="KW-1134">Transmembrane beta strand</keyword>
<evidence type="ECO:0000313" key="15">
    <source>
        <dbReference type="Proteomes" id="UP001161391"/>
    </source>
</evidence>
<feature type="domain" description="TonB-dependent receptor-like beta-barrel" evidence="12">
    <location>
        <begin position="313"/>
        <end position="672"/>
    </location>
</feature>
<keyword evidence="11" id="KW-0732">Signal</keyword>
<dbReference type="Pfam" id="PF00593">
    <property type="entry name" value="TonB_dep_Rec_b-barrel"/>
    <property type="match status" value="1"/>
</dbReference>
<dbReference type="InterPro" id="IPR039426">
    <property type="entry name" value="TonB-dep_rcpt-like"/>
</dbReference>
<proteinExistence type="inferred from homology"/>
<evidence type="ECO:0000256" key="3">
    <source>
        <dbReference type="ARBA" id="ARBA00022452"/>
    </source>
</evidence>
<comment type="subcellular location">
    <subcellularLocation>
        <location evidence="1 8">Cell outer membrane</location>
        <topology evidence="1 8">Multi-pass membrane protein</topology>
    </subcellularLocation>
</comment>
<keyword evidence="14" id="KW-0675">Receptor</keyword>
<evidence type="ECO:0000259" key="13">
    <source>
        <dbReference type="Pfam" id="PF07715"/>
    </source>
</evidence>
<evidence type="ECO:0000256" key="6">
    <source>
        <dbReference type="ARBA" id="ARBA00023136"/>
    </source>
</evidence>
<protein>
    <submittedName>
        <fullName evidence="14">TonB-dependent receptor</fullName>
    </submittedName>
</protein>
<keyword evidence="5 9" id="KW-0798">TonB box</keyword>
<feature type="compositionally biased region" description="Acidic residues" evidence="10">
    <location>
        <begin position="298"/>
        <end position="320"/>
    </location>
</feature>
<evidence type="ECO:0000256" key="9">
    <source>
        <dbReference type="RuleBase" id="RU003357"/>
    </source>
</evidence>
<comment type="similarity">
    <text evidence="8 9">Belongs to the TonB-dependent receptor family.</text>
</comment>